<proteinExistence type="predicted"/>
<dbReference type="EMBL" id="JACHXU010000013">
    <property type="protein sequence ID" value="MBB3207942.1"/>
    <property type="molecule type" value="Genomic_DNA"/>
</dbReference>
<dbReference type="RefSeq" id="WP_246420039.1">
    <property type="nucleotide sequence ID" value="NZ_JACHXU010000013.1"/>
</dbReference>
<feature type="chain" id="PRO_5030550625" evidence="2">
    <location>
        <begin position="27"/>
        <end position="419"/>
    </location>
</feature>
<keyword evidence="4" id="KW-1185">Reference proteome</keyword>
<keyword evidence="2" id="KW-0732">Signal</keyword>
<evidence type="ECO:0000256" key="2">
    <source>
        <dbReference type="SAM" id="SignalP"/>
    </source>
</evidence>
<dbReference type="GO" id="GO:0047632">
    <property type="term" value="F:agmatine deiminase activity"/>
    <property type="evidence" value="ECO:0007669"/>
    <property type="project" value="TreeGrafter"/>
</dbReference>
<keyword evidence="1" id="KW-0378">Hydrolase</keyword>
<dbReference type="AlphaFoldDB" id="A0A7W5E177"/>
<sequence>MRSILIRCWVAAIVLIGCADTSRCVAQTFTFSTLPSRAQLPPRVQMTRDAFGGAHAVRRVDSQWPRLPAEFETPHALLLSISDWHPQHRPILQEIAVKTSGYCPLVILCADSIAIQETTAWLAELNRDLPDVYFCPIATDTVWMRDFGPIFLQTRTSSKILDFFYLGERPIDDHLPTDWARQTNVPALPIAWTIQGGNLMANGNGLALTTNRIFDDNHIEFQNPFLGQDAEHDRRHIVVEAIADACNLEQLVVLEPLQNEETQHVDMFTTFIAADTVLVANVLSSTDPVNAGILNRNVERLRNVRTGGKPLKIHRLNIPTRDGNAWSAYTNAILTHNLVLVPVLETDPPHLVQQALHTYQQLLPDHRVETINMTSMRDLQGELHCLSMHVPIFAPMPKNLYGFDASRKFYFPDGVPTAN</sequence>
<evidence type="ECO:0000256" key="1">
    <source>
        <dbReference type="ARBA" id="ARBA00022801"/>
    </source>
</evidence>
<accession>A0A7W5E177</accession>
<name>A0A7W5E177_9BACT</name>
<evidence type="ECO:0000313" key="3">
    <source>
        <dbReference type="EMBL" id="MBB3207942.1"/>
    </source>
</evidence>
<dbReference type="PANTHER" id="PTHR31377:SF0">
    <property type="entry name" value="AGMATINE DEIMINASE-RELATED"/>
    <property type="match status" value="1"/>
</dbReference>
<dbReference type="Pfam" id="PF04371">
    <property type="entry name" value="PAD_porph"/>
    <property type="match status" value="1"/>
</dbReference>
<evidence type="ECO:0000313" key="4">
    <source>
        <dbReference type="Proteomes" id="UP000536179"/>
    </source>
</evidence>
<reference evidence="3 4" key="1">
    <citation type="submission" date="2020-08" db="EMBL/GenBank/DDBJ databases">
        <title>Genomic Encyclopedia of Type Strains, Phase III (KMG-III): the genomes of soil and plant-associated and newly described type strains.</title>
        <authorList>
            <person name="Whitman W."/>
        </authorList>
    </citation>
    <scope>NUCLEOTIDE SEQUENCE [LARGE SCALE GENOMIC DNA]</scope>
    <source>
        <strain evidence="3 4">CECT 8075</strain>
    </source>
</reference>
<comment type="caution">
    <text evidence="3">The sequence shown here is derived from an EMBL/GenBank/DDBJ whole genome shotgun (WGS) entry which is preliminary data.</text>
</comment>
<organism evidence="3 4">
    <name type="scientific">Aporhodopirellula rubra</name>
    <dbReference type="NCBI Taxonomy" id="980271"/>
    <lineage>
        <taxon>Bacteria</taxon>
        <taxon>Pseudomonadati</taxon>
        <taxon>Planctomycetota</taxon>
        <taxon>Planctomycetia</taxon>
        <taxon>Pirellulales</taxon>
        <taxon>Pirellulaceae</taxon>
        <taxon>Aporhodopirellula</taxon>
    </lineage>
</organism>
<dbReference type="PANTHER" id="PTHR31377">
    <property type="entry name" value="AGMATINE DEIMINASE-RELATED"/>
    <property type="match status" value="1"/>
</dbReference>
<dbReference type="GO" id="GO:0009446">
    <property type="term" value="P:putrescine biosynthetic process"/>
    <property type="evidence" value="ECO:0007669"/>
    <property type="project" value="InterPro"/>
</dbReference>
<feature type="signal peptide" evidence="2">
    <location>
        <begin position="1"/>
        <end position="26"/>
    </location>
</feature>
<protein>
    <submittedName>
        <fullName evidence="3">Agmatine/peptidylarginine deiminase</fullName>
    </submittedName>
</protein>
<dbReference type="Proteomes" id="UP000536179">
    <property type="component" value="Unassembled WGS sequence"/>
</dbReference>
<dbReference type="Gene3D" id="3.75.10.10">
    <property type="entry name" value="L-arginine/glycine Amidinotransferase, Chain A"/>
    <property type="match status" value="1"/>
</dbReference>
<gene>
    <name evidence="3" type="ORF">FHS27_003769</name>
</gene>
<dbReference type="SUPFAM" id="SSF55909">
    <property type="entry name" value="Pentein"/>
    <property type="match status" value="1"/>
</dbReference>
<dbReference type="PROSITE" id="PS51257">
    <property type="entry name" value="PROKAR_LIPOPROTEIN"/>
    <property type="match status" value="1"/>
</dbReference>
<dbReference type="GO" id="GO:0004668">
    <property type="term" value="F:protein-arginine deiminase activity"/>
    <property type="evidence" value="ECO:0007669"/>
    <property type="project" value="InterPro"/>
</dbReference>
<dbReference type="InterPro" id="IPR007466">
    <property type="entry name" value="Peptidyl-Arg-deiminase_porph"/>
</dbReference>